<gene>
    <name evidence="1" type="ORF">GGQ01_003114</name>
</gene>
<organism evidence="1 2">
    <name type="scientific">Salinibacter ruber</name>
    <dbReference type="NCBI Taxonomy" id="146919"/>
    <lineage>
        <taxon>Bacteria</taxon>
        <taxon>Pseudomonadati</taxon>
        <taxon>Rhodothermota</taxon>
        <taxon>Rhodothermia</taxon>
        <taxon>Rhodothermales</taxon>
        <taxon>Salinibacteraceae</taxon>
        <taxon>Salinibacter</taxon>
    </lineage>
</organism>
<sequence>MKLSFGNTLVNQGLFFFLRDGLLVPWRRKRAFLRGSARVLLSRRLEGVPFGDGLVEPGPGLADGLLRCSPAVELEVGPDPTTRKSGDEIGNAAGPDADIGELLGEVLLLGWKVAKVSQ</sequence>
<dbReference type="RefSeq" id="WP_259091269.1">
    <property type="nucleotide sequence ID" value="NZ_JANUBF010000034.1"/>
</dbReference>
<accession>A0A9X2UNW2</accession>
<evidence type="ECO:0000313" key="2">
    <source>
        <dbReference type="Proteomes" id="UP001155040"/>
    </source>
</evidence>
<evidence type="ECO:0000313" key="1">
    <source>
        <dbReference type="EMBL" id="MCS4038025.1"/>
    </source>
</evidence>
<dbReference type="AlphaFoldDB" id="A0A9X2UNW2"/>
<protein>
    <submittedName>
        <fullName evidence="1">Uncharacterized protein</fullName>
    </submittedName>
</protein>
<dbReference type="EMBL" id="JANUBF010000034">
    <property type="protein sequence ID" value="MCS4038025.1"/>
    <property type="molecule type" value="Genomic_DNA"/>
</dbReference>
<name>A0A9X2UNW2_9BACT</name>
<dbReference type="Proteomes" id="UP001155040">
    <property type="component" value="Unassembled WGS sequence"/>
</dbReference>
<reference evidence="1" key="1">
    <citation type="submission" date="2022-08" db="EMBL/GenBank/DDBJ databases">
        <title>Genomic Encyclopedia of Type Strains, Phase V (KMG-V): Genome sequencing to study the core and pangenomes of soil and plant-associated prokaryotes.</title>
        <authorList>
            <person name="Whitman W."/>
        </authorList>
    </citation>
    <scope>NUCLEOTIDE SEQUENCE</scope>
    <source>
        <strain evidence="1">SP3012</strain>
    </source>
</reference>
<comment type="caution">
    <text evidence="1">The sequence shown here is derived from an EMBL/GenBank/DDBJ whole genome shotgun (WGS) entry which is preliminary data.</text>
</comment>
<proteinExistence type="predicted"/>